<dbReference type="GO" id="GO:0016491">
    <property type="term" value="F:oxidoreductase activity"/>
    <property type="evidence" value="ECO:0007669"/>
    <property type="project" value="UniProtKB-KW"/>
</dbReference>
<dbReference type="EMBL" id="PGTZ01000011">
    <property type="protein sequence ID" value="PJI85546.1"/>
    <property type="molecule type" value="Genomic_DNA"/>
</dbReference>
<organism evidence="5 6">
    <name type="scientific">Luteimicrobium subarcticum</name>
    <dbReference type="NCBI Taxonomy" id="620910"/>
    <lineage>
        <taxon>Bacteria</taxon>
        <taxon>Bacillati</taxon>
        <taxon>Actinomycetota</taxon>
        <taxon>Actinomycetes</taxon>
        <taxon>Micrococcales</taxon>
        <taxon>Luteimicrobium</taxon>
    </lineage>
</organism>
<evidence type="ECO:0000313" key="6">
    <source>
        <dbReference type="Proteomes" id="UP000231586"/>
    </source>
</evidence>
<feature type="domain" description="NADPH-dependent FMN reductase-like" evidence="4">
    <location>
        <begin position="25"/>
        <end position="177"/>
    </location>
</feature>
<dbReference type="SUPFAM" id="SSF52218">
    <property type="entry name" value="Flavoproteins"/>
    <property type="match status" value="1"/>
</dbReference>
<gene>
    <name evidence="5" type="ORF">CLV34_2728</name>
</gene>
<dbReference type="InterPro" id="IPR029039">
    <property type="entry name" value="Flavoprotein-like_sf"/>
</dbReference>
<dbReference type="PANTHER" id="PTHR43408">
    <property type="entry name" value="FMN REDUCTASE (NADPH)"/>
    <property type="match status" value="1"/>
</dbReference>
<keyword evidence="6" id="KW-1185">Reference proteome</keyword>
<dbReference type="Gene3D" id="3.40.50.360">
    <property type="match status" value="1"/>
</dbReference>
<comment type="caution">
    <text evidence="5">The sequence shown here is derived from an EMBL/GenBank/DDBJ whole genome shotgun (WGS) entry which is preliminary data.</text>
</comment>
<proteinExistence type="predicted"/>
<dbReference type="Pfam" id="PF03358">
    <property type="entry name" value="FMN_red"/>
    <property type="match status" value="1"/>
</dbReference>
<dbReference type="NCBIfam" id="TIGR04037">
    <property type="entry name" value="LLM_duo_CE1759"/>
    <property type="match status" value="1"/>
</dbReference>
<protein>
    <submittedName>
        <fullName evidence="5">FMN reductase</fullName>
    </submittedName>
</protein>
<dbReference type="InterPro" id="IPR023932">
    <property type="entry name" value="CE1759_FMN_reduct"/>
</dbReference>
<dbReference type="Proteomes" id="UP000231586">
    <property type="component" value="Unassembled WGS sequence"/>
</dbReference>
<evidence type="ECO:0000259" key="4">
    <source>
        <dbReference type="Pfam" id="PF03358"/>
    </source>
</evidence>
<keyword evidence="3" id="KW-0560">Oxidoreductase</keyword>
<accession>A0A2M8W3N3</accession>
<dbReference type="InterPro" id="IPR005025">
    <property type="entry name" value="FMN_Rdtase-like_dom"/>
</dbReference>
<name>A0A2M8W3N3_9MICO</name>
<keyword evidence="2" id="KW-0288">FMN</keyword>
<evidence type="ECO:0000256" key="3">
    <source>
        <dbReference type="ARBA" id="ARBA00023002"/>
    </source>
</evidence>
<dbReference type="PANTHER" id="PTHR43408:SF2">
    <property type="entry name" value="FMN REDUCTASE (NADPH)"/>
    <property type="match status" value="1"/>
</dbReference>
<reference evidence="5 6" key="1">
    <citation type="submission" date="2017-11" db="EMBL/GenBank/DDBJ databases">
        <title>Genomic Encyclopedia of Archaeal and Bacterial Type Strains, Phase II (KMG-II): From Individual Species to Whole Genera.</title>
        <authorList>
            <person name="Goeker M."/>
        </authorList>
    </citation>
    <scope>NUCLEOTIDE SEQUENCE [LARGE SCALE GENOMIC DNA]</scope>
    <source>
        <strain evidence="5 6">DSM 22413</strain>
    </source>
</reference>
<evidence type="ECO:0000256" key="2">
    <source>
        <dbReference type="ARBA" id="ARBA00022643"/>
    </source>
</evidence>
<keyword evidence="1" id="KW-0285">Flavoprotein</keyword>
<evidence type="ECO:0000256" key="1">
    <source>
        <dbReference type="ARBA" id="ARBA00022630"/>
    </source>
</evidence>
<sequence>MTTVDTHVTIDSVNHGGNMPISARRLVVVSAGLSQPSSTRLLGDRLADATRAALADLEPGAPDAEIQVVELRDHAHAIIDTMLTGFATGALADAIDAVTHADGVILVTPLFTTTYSGLFKSFVDVLDKDSLTGMPVLLGATGGTARHSLALEYSLRPLLTYLRADVATTSVFAATDDWADARDDTATGGPLPDRIRRAGRQLASLVAARAVAADAAPRDEFSATPSFEQLLGGFPG</sequence>
<dbReference type="InterPro" id="IPR051814">
    <property type="entry name" value="NAD(P)H-dep_FMN_reductase"/>
</dbReference>
<evidence type="ECO:0000313" key="5">
    <source>
        <dbReference type="EMBL" id="PJI85546.1"/>
    </source>
</evidence>
<dbReference type="AlphaFoldDB" id="A0A2M8W3N3"/>